<dbReference type="Proteomes" id="UP000005222">
    <property type="component" value="Chromosome L"/>
</dbReference>
<dbReference type="EMBL" id="FO082048">
    <property type="protein sequence ID" value="CCE84684.1"/>
    <property type="molecule type" value="Genomic_DNA"/>
</dbReference>
<proteinExistence type="predicted"/>
<dbReference type="AlphaFoldDB" id="G8Y7V4"/>
<dbReference type="GO" id="GO:0006520">
    <property type="term" value="P:amino acid metabolic process"/>
    <property type="evidence" value="ECO:0007669"/>
    <property type="project" value="UniProtKB-ARBA"/>
</dbReference>
<sequence length="438" mass="49102">MTTQVHLNPTELSILSISRDKTWLFSSAILRLLHRESLKSNQLSDIQDASSEEDDDEDYNEDQEESGEMISSISSLNTLQRYLPDYEDRTHKIDRHVDNSSKLRSSEEASSESGGETDAVRRSIDKSEEHEAEEENMFFHIAYSPIECTVICSKVMLARLFSEPLRICNQLNYDDVKLIDETFLNLQVDSDGTIDNSSKILELTEPLSKNNISLFFLSSHFCDNVLIPYNFKEIVIEILSKNGFEFSDISNSYISSSKPHSIIEHSDNTSSEIEKNAFKAFENAGIKPMINTKSKMLLTGARTGETLYAITKTAEIIAADLLPEYFSITRTSASEVSLILPSSSKKRSIMGFSSRRIIGSTKDVIIPITIDLYKLPLDLTGIVAGVASRITNGIKFTNYKDNYSFEMIYLSMARSAIIMIPKDNLVAVSHILSGESPS</sequence>
<dbReference type="HOGENOM" id="CLU_052715_0_0_1"/>
<accession>G8Y7V4</accession>
<feature type="region of interest" description="Disordered" evidence="1">
    <location>
        <begin position="93"/>
        <end position="128"/>
    </location>
</feature>
<dbReference type="InterPro" id="IPR045865">
    <property type="entry name" value="ACT-like_dom_sf"/>
</dbReference>
<dbReference type="eggNOG" id="ENOG502RXBJ">
    <property type="taxonomic scope" value="Eukaryota"/>
</dbReference>
<dbReference type="OrthoDB" id="58529at2759"/>
<feature type="compositionally biased region" description="Basic and acidic residues" evidence="1">
    <location>
        <begin position="93"/>
        <end position="107"/>
    </location>
</feature>
<dbReference type="STRING" id="559304.G8Y7V4"/>
<evidence type="ECO:0000259" key="2">
    <source>
        <dbReference type="Pfam" id="PF13840"/>
    </source>
</evidence>
<dbReference type="EMBL" id="FO082049">
    <property type="protein sequence ID" value="CCE83653.1"/>
    <property type="molecule type" value="Genomic_DNA"/>
</dbReference>
<evidence type="ECO:0000313" key="3">
    <source>
        <dbReference type="EMBL" id="CCE83653.1"/>
    </source>
</evidence>
<dbReference type="PANTHER" id="PTHR31131:SF6">
    <property type="entry name" value="CASTOR ACT DOMAIN-CONTAINING PROTEIN"/>
    <property type="match status" value="1"/>
</dbReference>
<dbReference type="GO" id="GO:0046394">
    <property type="term" value="P:carboxylic acid biosynthetic process"/>
    <property type="evidence" value="ECO:0007669"/>
    <property type="project" value="UniProtKB-ARBA"/>
</dbReference>
<dbReference type="InterPro" id="IPR027795">
    <property type="entry name" value="CASTOR_ACT_dom"/>
</dbReference>
<dbReference type="Gene3D" id="3.30.2130.10">
    <property type="entry name" value="VC0802-like"/>
    <property type="match status" value="2"/>
</dbReference>
<reference evidence="4" key="1">
    <citation type="submission" date="2011-10" db="EMBL/GenBank/DDBJ databases">
        <authorList>
            <person name="Genoscope - CEA"/>
        </authorList>
    </citation>
    <scope>NUCLEOTIDE SEQUENCE</scope>
</reference>
<feature type="region of interest" description="Disordered" evidence="1">
    <location>
        <begin position="41"/>
        <end position="71"/>
    </location>
</feature>
<evidence type="ECO:0000256" key="1">
    <source>
        <dbReference type="SAM" id="MobiDB-lite"/>
    </source>
</evidence>
<evidence type="ECO:0000313" key="5">
    <source>
        <dbReference type="Proteomes" id="UP000005222"/>
    </source>
</evidence>
<dbReference type="Proteomes" id="UP000005222">
    <property type="component" value="Chromosome K"/>
</dbReference>
<evidence type="ECO:0000313" key="4">
    <source>
        <dbReference type="EMBL" id="CCE84684.1"/>
    </source>
</evidence>
<dbReference type="SUPFAM" id="SSF55021">
    <property type="entry name" value="ACT-like"/>
    <property type="match status" value="1"/>
</dbReference>
<keyword evidence="5" id="KW-1185">Reference proteome</keyword>
<dbReference type="PANTHER" id="PTHR31131">
    <property type="entry name" value="CHROMOSOME 1, WHOLE GENOME SHOTGUN SEQUENCE"/>
    <property type="match status" value="1"/>
</dbReference>
<gene>
    <name evidence="4" type="primary">Piso0_004238</name>
    <name evidence="3" type="ORF">GNLVRS01_PISO0K12484g</name>
    <name evidence="4" type="ORF">GNLVRS01_PISO0L12485g</name>
</gene>
<dbReference type="Pfam" id="PF13840">
    <property type="entry name" value="ACT_7"/>
    <property type="match status" value="1"/>
</dbReference>
<feature type="compositionally biased region" description="Basic and acidic residues" evidence="1">
    <location>
        <begin position="118"/>
        <end position="128"/>
    </location>
</feature>
<organism evidence="4 5">
    <name type="scientific">Pichia sorbitophila (strain ATCC MYA-4447 / BCRC 22081 / CBS 7064 / NBRC 10061 / NRRL Y-12695)</name>
    <name type="common">Hybrid yeast</name>
    <dbReference type="NCBI Taxonomy" id="559304"/>
    <lineage>
        <taxon>Eukaryota</taxon>
        <taxon>Fungi</taxon>
        <taxon>Dikarya</taxon>
        <taxon>Ascomycota</taxon>
        <taxon>Saccharomycotina</taxon>
        <taxon>Pichiomycetes</taxon>
        <taxon>Debaryomycetaceae</taxon>
        <taxon>Millerozyma</taxon>
    </lineage>
</organism>
<reference evidence="5" key="2">
    <citation type="journal article" date="2012" name="G3 (Bethesda)">
        <title>Pichia sorbitophila, an interspecies yeast hybrid reveals early steps of genome resolution following polyploidization.</title>
        <authorList>
            <person name="Leh Louis V."/>
            <person name="Despons L."/>
            <person name="Friedrich A."/>
            <person name="Martin T."/>
            <person name="Durrens P."/>
            <person name="Casaregola S."/>
            <person name="Neuveglise C."/>
            <person name="Fairhead C."/>
            <person name="Marck C."/>
            <person name="Cruz J.A."/>
            <person name="Straub M.L."/>
            <person name="Kugler V."/>
            <person name="Sacerdot C."/>
            <person name="Uzunov Z."/>
            <person name="Thierry A."/>
            <person name="Weiss S."/>
            <person name="Bleykasten C."/>
            <person name="De Montigny J."/>
            <person name="Jacques N."/>
            <person name="Jung P."/>
            <person name="Lemaire M."/>
            <person name="Mallet S."/>
            <person name="Morel G."/>
            <person name="Richard G.F."/>
            <person name="Sarkar A."/>
            <person name="Savel G."/>
            <person name="Schacherer J."/>
            <person name="Seret M.L."/>
            <person name="Talla E."/>
            <person name="Samson G."/>
            <person name="Jubin C."/>
            <person name="Poulain J."/>
            <person name="Vacherie B."/>
            <person name="Barbe V."/>
            <person name="Pelletier E."/>
            <person name="Sherman D.J."/>
            <person name="Westhof E."/>
            <person name="Weissenbach J."/>
            <person name="Baret P.V."/>
            <person name="Wincker P."/>
            <person name="Gaillardin C."/>
            <person name="Dujon B."/>
            <person name="Souciet J.L."/>
        </authorList>
    </citation>
    <scope>NUCLEOTIDE SEQUENCE [LARGE SCALE GENOMIC DNA]</scope>
    <source>
        <strain evidence="5">ATCC MYA-4447 / BCRC 22081 / CBS 7064 / NBRC 10061 / NRRL Y-12695</strain>
    </source>
</reference>
<feature type="compositionally biased region" description="Acidic residues" evidence="1">
    <location>
        <begin position="50"/>
        <end position="67"/>
    </location>
</feature>
<dbReference type="InParanoid" id="G8Y7V4"/>
<protein>
    <submittedName>
        <fullName evidence="4">Piso0_004238 protein</fullName>
    </submittedName>
</protein>
<feature type="domain" description="CASTOR ACT" evidence="2">
    <location>
        <begin position="179"/>
        <end position="240"/>
    </location>
</feature>
<name>G8Y7V4_PICSO</name>
<dbReference type="InterPro" id="IPR051719">
    <property type="entry name" value="CASTOR_mTORC1"/>
</dbReference>